<dbReference type="PROSITE" id="PS50181">
    <property type="entry name" value="FBOX"/>
    <property type="match status" value="1"/>
</dbReference>
<dbReference type="Pfam" id="PF00646">
    <property type="entry name" value="F-box"/>
    <property type="match status" value="1"/>
</dbReference>
<evidence type="ECO:0000313" key="3">
    <source>
        <dbReference type="Proteomes" id="UP001362999"/>
    </source>
</evidence>
<dbReference type="EMBL" id="JAWWNJ010000167">
    <property type="protein sequence ID" value="KAK6977542.1"/>
    <property type="molecule type" value="Genomic_DNA"/>
</dbReference>
<reference evidence="2 3" key="1">
    <citation type="journal article" date="2024" name="J Genomics">
        <title>Draft genome sequencing and assembly of Favolaschia claudopus CIRM-BRFM 2984 isolated from oak limbs.</title>
        <authorList>
            <person name="Navarro D."/>
            <person name="Drula E."/>
            <person name="Chaduli D."/>
            <person name="Cazenave R."/>
            <person name="Ahrendt S."/>
            <person name="Wang J."/>
            <person name="Lipzen A."/>
            <person name="Daum C."/>
            <person name="Barry K."/>
            <person name="Grigoriev I.V."/>
            <person name="Favel A."/>
            <person name="Rosso M.N."/>
            <person name="Martin F."/>
        </authorList>
    </citation>
    <scope>NUCLEOTIDE SEQUENCE [LARGE SCALE GENOMIC DNA]</scope>
    <source>
        <strain evidence="2 3">CIRM-BRFM 2984</strain>
    </source>
</reference>
<dbReference type="Proteomes" id="UP001362999">
    <property type="component" value="Unassembled WGS sequence"/>
</dbReference>
<accession>A0AAV9ZCK5</accession>
<proteinExistence type="predicted"/>
<feature type="domain" description="F-box" evidence="1">
    <location>
        <begin position="1"/>
        <end position="44"/>
    </location>
</feature>
<gene>
    <name evidence="2" type="ORF">R3P38DRAFT_3236950</name>
</gene>
<name>A0AAV9ZCK5_9AGAR</name>
<comment type="caution">
    <text evidence="2">The sequence shown here is derived from an EMBL/GenBank/DDBJ whole genome shotgun (WGS) entry which is preliminary data.</text>
</comment>
<organism evidence="2 3">
    <name type="scientific">Favolaschia claudopus</name>
    <dbReference type="NCBI Taxonomy" id="2862362"/>
    <lineage>
        <taxon>Eukaryota</taxon>
        <taxon>Fungi</taxon>
        <taxon>Dikarya</taxon>
        <taxon>Basidiomycota</taxon>
        <taxon>Agaricomycotina</taxon>
        <taxon>Agaricomycetes</taxon>
        <taxon>Agaricomycetidae</taxon>
        <taxon>Agaricales</taxon>
        <taxon>Marasmiineae</taxon>
        <taxon>Mycenaceae</taxon>
        <taxon>Favolaschia</taxon>
    </lineage>
</organism>
<keyword evidence="3" id="KW-1185">Reference proteome</keyword>
<dbReference type="InterPro" id="IPR001810">
    <property type="entry name" value="F-box_dom"/>
</dbReference>
<dbReference type="AlphaFoldDB" id="A0AAV9ZCK5"/>
<sequence length="348" mass="39072">MLPQLPNSCLSEILRLLNPNIQAAAILVSRRFARIARAELYRAVKVEGDRTQRFFSALQNKQELGALVKELTLAGNEYEGDNDDGLHAAFSSLVNLRSLHIHYMRLGFTHLLKNIPGQLEDLLYWPTMCDDAIDFLLSQPHITSAFFGDLNLAALDLPLFLPHLTDITAPPEDLVIIVPSRPVKHVEFHYFDGDQVRQPIISLQFLSSSSAPILSLELQVSQLVAAAAEVPELRVLLPDIRRLVIYQDKSWGSALIAADDFNDSIDSVVTIVDQLSTIRHLVIACTYSVSQARLIRHKFIVNSQLDLDVLVIGTMDSILYWTDMLPSSEHICLPLEPAAARYIRNLRY</sequence>
<protein>
    <recommendedName>
        <fullName evidence="1">F-box domain-containing protein</fullName>
    </recommendedName>
</protein>
<evidence type="ECO:0000313" key="2">
    <source>
        <dbReference type="EMBL" id="KAK6977542.1"/>
    </source>
</evidence>
<evidence type="ECO:0000259" key="1">
    <source>
        <dbReference type="PROSITE" id="PS50181"/>
    </source>
</evidence>